<proteinExistence type="predicted"/>
<name>F8X1Y2_9BACT</name>
<reference evidence="5 6" key="1">
    <citation type="submission" date="2011-04" db="EMBL/GenBank/DDBJ databases">
        <title>The Genome Sequence of Dysgonomonas mossii DSM 22836.</title>
        <authorList>
            <consortium name="The Broad Institute Genome Sequencing Platform"/>
            <person name="Earl A."/>
            <person name="Ward D."/>
            <person name="Feldgarden M."/>
            <person name="Gevers D."/>
            <person name="Pudlo N."/>
            <person name="Martens E."/>
            <person name="Allen-Vercoe E."/>
            <person name="Young S.K."/>
            <person name="Zeng Q."/>
            <person name="Gargeya S."/>
            <person name="Fitzgerald M."/>
            <person name="Haas B."/>
            <person name="Abouelleil A."/>
            <person name="Alvarado L."/>
            <person name="Arachchi H.M."/>
            <person name="Berlin A."/>
            <person name="Brown A."/>
            <person name="Chapman S.B."/>
            <person name="Chen Z."/>
            <person name="Dunbar C."/>
            <person name="Freedman E."/>
            <person name="Gearin G."/>
            <person name="Gellesch M."/>
            <person name="Goldberg J."/>
            <person name="Griggs A."/>
            <person name="Gujja S."/>
            <person name="Heiman D."/>
            <person name="Howarth C."/>
            <person name="Larson L."/>
            <person name="Lui A."/>
            <person name="MacDonald P.J.P."/>
            <person name="Mehta T."/>
            <person name="Montmayeur A."/>
            <person name="Murphy C."/>
            <person name="Neiman D."/>
            <person name="Pearson M."/>
            <person name="Priest M."/>
            <person name="Roberts A."/>
            <person name="Saif S."/>
            <person name="Shea T."/>
            <person name="Shenoy N."/>
            <person name="Sisk P."/>
            <person name="Stolte C."/>
            <person name="Sykes S."/>
            <person name="Yandava C."/>
            <person name="Wortman J."/>
            <person name="Nusbaum C."/>
            <person name="Birren B."/>
        </authorList>
    </citation>
    <scope>NUCLEOTIDE SEQUENCE [LARGE SCALE GENOMIC DNA]</scope>
    <source>
        <strain evidence="5 6">DSM 22836</strain>
    </source>
</reference>
<dbReference type="PROSITE" id="PS51084">
    <property type="entry name" value="HIT_2"/>
    <property type="match status" value="1"/>
</dbReference>
<dbReference type="InterPro" id="IPR036265">
    <property type="entry name" value="HIT-like_sf"/>
</dbReference>
<evidence type="ECO:0000256" key="1">
    <source>
        <dbReference type="PIRSR" id="PIRSR601310-1"/>
    </source>
</evidence>
<dbReference type="GO" id="GO:0009117">
    <property type="term" value="P:nucleotide metabolic process"/>
    <property type="evidence" value="ECO:0007669"/>
    <property type="project" value="TreeGrafter"/>
</dbReference>
<dbReference type="EMBL" id="ADLW01000010">
    <property type="protein sequence ID" value="EGK05798.1"/>
    <property type="molecule type" value="Genomic_DNA"/>
</dbReference>
<evidence type="ECO:0000313" key="6">
    <source>
        <dbReference type="Proteomes" id="UP000006420"/>
    </source>
</evidence>
<dbReference type="PANTHER" id="PTHR46648">
    <property type="entry name" value="HIT FAMILY PROTEIN 1"/>
    <property type="match status" value="1"/>
</dbReference>
<dbReference type="eggNOG" id="COG0537">
    <property type="taxonomic scope" value="Bacteria"/>
</dbReference>
<gene>
    <name evidence="5" type="ORF">HMPREF9456_02062</name>
</gene>
<dbReference type="AlphaFoldDB" id="F8X1Y2"/>
<feature type="short sequence motif" description="Histidine triad motif" evidence="2 3">
    <location>
        <begin position="91"/>
        <end position="95"/>
    </location>
</feature>
<feature type="domain" description="HIT" evidence="4">
    <location>
        <begin position="4"/>
        <end position="107"/>
    </location>
</feature>
<keyword evidence="6" id="KW-1185">Reference proteome</keyword>
<evidence type="ECO:0000313" key="5">
    <source>
        <dbReference type="EMBL" id="EGK05798.1"/>
    </source>
</evidence>
<dbReference type="PANTHER" id="PTHR46648:SF1">
    <property type="entry name" value="ADENOSINE 5'-MONOPHOSPHORAMIDASE HNT1"/>
    <property type="match status" value="1"/>
</dbReference>
<evidence type="ECO:0000259" key="4">
    <source>
        <dbReference type="PROSITE" id="PS51084"/>
    </source>
</evidence>
<dbReference type="Proteomes" id="UP000006420">
    <property type="component" value="Unassembled WGS sequence"/>
</dbReference>
<dbReference type="Pfam" id="PF01230">
    <property type="entry name" value="HIT"/>
    <property type="match status" value="1"/>
</dbReference>
<dbReference type="OrthoDB" id="9784774at2"/>
<evidence type="ECO:0000256" key="2">
    <source>
        <dbReference type="PIRSR" id="PIRSR601310-3"/>
    </source>
</evidence>
<dbReference type="SUPFAM" id="SSF54197">
    <property type="entry name" value="HIT-like"/>
    <property type="match status" value="1"/>
</dbReference>
<sequence>MPSIFSRIVKGEIPSYKVAEDERFFAFLDINPMAKGHTLVIPKQEVDYIFDLDDDILKDMVIFAKKVAKSIEKTITCKRVGIMVVGLEVPHAHIHLVPINKESDMSLSNPRIKIEQFEFEEIAKKIRENI</sequence>
<dbReference type="InterPro" id="IPR011146">
    <property type="entry name" value="HIT-like"/>
</dbReference>
<evidence type="ECO:0000256" key="3">
    <source>
        <dbReference type="PROSITE-ProRule" id="PRU00464"/>
    </source>
</evidence>
<dbReference type="STRING" id="742767.HMPREF9456_02062"/>
<dbReference type="GO" id="GO:0003824">
    <property type="term" value="F:catalytic activity"/>
    <property type="evidence" value="ECO:0007669"/>
    <property type="project" value="InterPro"/>
</dbReference>
<accession>F8X1Y2</accession>
<organism evidence="5 6">
    <name type="scientific">Dysgonomonas mossii DSM 22836</name>
    <dbReference type="NCBI Taxonomy" id="742767"/>
    <lineage>
        <taxon>Bacteria</taxon>
        <taxon>Pseudomonadati</taxon>
        <taxon>Bacteroidota</taxon>
        <taxon>Bacteroidia</taxon>
        <taxon>Bacteroidales</taxon>
        <taxon>Dysgonomonadaceae</taxon>
        <taxon>Dysgonomonas</taxon>
    </lineage>
</organism>
<dbReference type="Gene3D" id="3.30.428.10">
    <property type="entry name" value="HIT-like"/>
    <property type="match status" value="1"/>
</dbReference>
<dbReference type="HOGENOM" id="CLU_056776_3_1_10"/>
<comment type="caution">
    <text evidence="5">The sequence shown here is derived from an EMBL/GenBank/DDBJ whole genome shotgun (WGS) entry which is preliminary data.</text>
</comment>
<feature type="active site" description="Tele-AMP-histidine intermediate" evidence="1">
    <location>
        <position position="93"/>
    </location>
</feature>
<dbReference type="GeneID" id="78082693"/>
<protein>
    <recommendedName>
        <fullName evidence="4">HIT domain-containing protein</fullName>
    </recommendedName>
</protein>
<dbReference type="InterPro" id="IPR001310">
    <property type="entry name" value="Histidine_triad_HIT"/>
</dbReference>
<dbReference type="RefSeq" id="WP_006843432.1">
    <property type="nucleotide sequence ID" value="NZ_AQWJ01000005.1"/>
</dbReference>
<dbReference type="PRINTS" id="PR00332">
    <property type="entry name" value="HISTRIAD"/>
</dbReference>